<dbReference type="SUPFAM" id="SSF143985">
    <property type="entry name" value="L,D-transpeptidase pre-catalytic domain-like"/>
    <property type="match status" value="1"/>
</dbReference>
<keyword evidence="3 6" id="KW-0133">Cell shape</keyword>
<proteinExistence type="predicted"/>
<comment type="pathway">
    <text evidence="1 6">Cell wall biogenesis; peptidoglycan biosynthesis.</text>
</comment>
<name>A0ABW4BG04_9LACO</name>
<keyword evidence="7" id="KW-0812">Transmembrane</keyword>
<keyword evidence="5 6" id="KW-0961">Cell wall biogenesis/degradation</keyword>
<dbReference type="SUPFAM" id="SSF141523">
    <property type="entry name" value="L,D-transpeptidase catalytic domain-like"/>
    <property type="match status" value="1"/>
</dbReference>
<evidence type="ECO:0000256" key="5">
    <source>
        <dbReference type="ARBA" id="ARBA00023316"/>
    </source>
</evidence>
<evidence type="ECO:0000256" key="3">
    <source>
        <dbReference type="ARBA" id="ARBA00022960"/>
    </source>
</evidence>
<keyword evidence="7" id="KW-1133">Transmembrane helix</keyword>
<dbReference type="Pfam" id="PF12229">
    <property type="entry name" value="PG_binding_4"/>
    <property type="match status" value="2"/>
</dbReference>
<evidence type="ECO:0000313" key="9">
    <source>
        <dbReference type="EMBL" id="MFD1399434.1"/>
    </source>
</evidence>
<dbReference type="InterPro" id="IPR050979">
    <property type="entry name" value="LD-transpeptidase"/>
</dbReference>
<dbReference type="RefSeq" id="WP_204119189.1">
    <property type="nucleotide sequence ID" value="NZ_BOLV01000012.1"/>
</dbReference>
<feature type="active site" description="Nucleophile" evidence="6">
    <location>
        <position position="428"/>
    </location>
</feature>
<keyword evidence="2" id="KW-0808">Transferase</keyword>
<evidence type="ECO:0000256" key="4">
    <source>
        <dbReference type="ARBA" id="ARBA00022984"/>
    </source>
</evidence>
<dbReference type="Pfam" id="PF03734">
    <property type="entry name" value="YkuD"/>
    <property type="match status" value="1"/>
</dbReference>
<dbReference type="InterPro" id="IPR038054">
    <property type="entry name" value="LD_TPept-like_central_sf"/>
</dbReference>
<evidence type="ECO:0000256" key="6">
    <source>
        <dbReference type="PROSITE-ProRule" id="PRU01373"/>
    </source>
</evidence>
<evidence type="ECO:0000256" key="7">
    <source>
        <dbReference type="SAM" id="Phobius"/>
    </source>
</evidence>
<reference evidence="10" key="1">
    <citation type="journal article" date="2019" name="Int. J. Syst. Evol. Microbiol.">
        <title>The Global Catalogue of Microorganisms (GCM) 10K type strain sequencing project: providing services to taxonomists for standard genome sequencing and annotation.</title>
        <authorList>
            <consortium name="The Broad Institute Genomics Platform"/>
            <consortium name="The Broad Institute Genome Sequencing Center for Infectious Disease"/>
            <person name="Wu L."/>
            <person name="Ma J."/>
        </authorList>
    </citation>
    <scope>NUCLEOTIDE SEQUENCE [LARGE SCALE GENOMIC DNA]</scope>
    <source>
        <strain evidence="10">CCM 9110</strain>
    </source>
</reference>
<keyword evidence="10" id="KW-1185">Reference proteome</keyword>
<feature type="domain" description="L,D-TPase catalytic" evidence="8">
    <location>
        <begin position="334"/>
        <end position="452"/>
    </location>
</feature>
<feature type="transmembrane region" description="Helical" evidence="7">
    <location>
        <begin position="6"/>
        <end position="25"/>
    </location>
</feature>
<keyword evidence="7" id="KW-0472">Membrane</keyword>
<sequence length="452" mass="49098">MKKKGWIITSVIAVAVVAVAAFFGVRSSHYRDHFLPKTEVMGVTIGGKTVKAANQTLKAKLGNVNYQLTDQGKTVATVSGQELGLNRDYTALLNKLIKKQNPWGFTTVVLAKGEQSALASSADQTAIKAYATSEAQSLNTNRTAPEDAKVTVENGDYVIQKEKAGNQIDATKLANEIASTIQANQTKVQVAKSYAKPKVVSSDSELKDAVTKLKAISKIKAVITITNHKETIPTATLQSWLSYQDGAVTVSESGVAKYVASLATKYNTYDKSRQFQSTKRGTVTVPAGIYGWSIRQSAETKALIELIKKGADFDQTVLYQGTGYHADGTDIGNTYIEVDKVNQHEWFYKNGQLVMESDVVTGKPSTPTPSGVFDIWSKQRNATLVGEDYKTPVSYWMPIDNTGVGLHDASWQPTFGGDWYLKHGSHGCVNQPPAFIAKLWNVVSVGTPVVVF</sequence>
<dbReference type="CDD" id="cd16913">
    <property type="entry name" value="YkuD_like"/>
    <property type="match status" value="1"/>
</dbReference>
<dbReference type="InterPro" id="IPR022029">
    <property type="entry name" value="YoaR-like_PG-bd"/>
</dbReference>
<feature type="active site" description="Proton donor/acceptor" evidence="6">
    <location>
        <position position="407"/>
    </location>
</feature>
<dbReference type="EMBL" id="JBHTOA010000032">
    <property type="protein sequence ID" value="MFD1399434.1"/>
    <property type="molecule type" value="Genomic_DNA"/>
</dbReference>
<dbReference type="Proteomes" id="UP001597199">
    <property type="component" value="Unassembled WGS sequence"/>
</dbReference>
<dbReference type="PROSITE" id="PS52029">
    <property type="entry name" value="LD_TPASE"/>
    <property type="match status" value="1"/>
</dbReference>
<dbReference type="InterPro" id="IPR005490">
    <property type="entry name" value="LD_TPept_cat_dom"/>
</dbReference>
<comment type="caution">
    <text evidence="9">The sequence shown here is derived from an EMBL/GenBank/DDBJ whole genome shotgun (WGS) entry which is preliminary data.</text>
</comment>
<dbReference type="InterPro" id="IPR038063">
    <property type="entry name" value="Transpep_catalytic_dom"/>
</dbReference>
<accession>A0ABW4BG04</accession>
<dbReference type="Gene3D" id="2.40.440.10">
    <property type="entry name" value="L,D-transpeptidase catalytic domain-like"/>
    <property type="match status" value="1"/>
</dbReference>
<dbReference type="PANTHER" id="PTHR30582">
    <property type="entry name" value="L,D-TRANSPEPTIDASE"/>
    <property type="match status" value="1"/>
</dbReference>
<gene>
    <name evidence="9" type="ORF">ACFQ41_08930</name>
</gene>
<organism evidence="9 10">
    <name type="scientific">Lacticaseibacillus suilingensis</name>
    <dbReference type="NCBI Taxonomy" id="2799577"/>
    <lineage>
        <taxon>Bacteria</taxon>
        <taxon>Bacillati</taxon>
        <taxon>Bacillota</taxon>
        <taxon>Bacilli</taxon>
        <taxon>Lactobacillales</taxon>
        <taxon>Lactobacillaceae</taxon>
        <taxon>Lacticaseibacillus</taxon>
    </lineage>
</organism>
<evidence type="ECO:0000259" key="8">
    <source>
        <dbReference type="PROSITE" id="PS52029"/>
    </source>
</evidence>
<keyword evidence="4 6" id="KW-0573">Peptidoglycan synthesis</keyword>
<dbReference type="Gene3D" id="3.10.20.800">
    <property type="match status" value="1"/>
</dbReference>
<evidence type="ECO:0000256" key="1">
    <source>
        <dbReference type="ARBA" id="ARBA00004752"/>
    </source>
</evidence>
<dbReference type="PANTHER" id="PTHR30582:SF33">
    <property type="entry name" value="EXPORTED PROTEIN"/>
    <property type="match status" value="1"/>
</dbReference>
<protein>
    <submittedName>
        <fullName evidence="9">L,D-transpeptidase family protein</fullName>
    </submittedName>
</protein>
<evidence type="ECO:0000256" key="2">
    <source>
        <dbReference type="ARBA" id="ARBA00022679"/>
    </source>
</evidence>
<evidence type="ECO:0000313" key="10">
    <source>
        <dbReference type="Proteomes" id="UP001597199"/>
    </source>
</evidence>